<reference evidence="2" key="1">
    <citation type="submission" date="2021-01" db="EMBL/GenBank/DDBJ databases">
        <title>Chromosome-level genome assembly of a human fungal pathogen reveals clustering of transcriptionally co-regulated genes.</title>
        <authorList>
            <person name="Voorhies M."/>
            <person name="Cohen S."/>
            <person name="Shea T.P."/>
            <person name="Petrus S."/>
            <person name="Munoz J.F."/>
            <person name="Poplawski S."/>
            <person name="Goldman W.E."/>
            <person name="Michael T."/>
            <person name="Cuomo C.A."/>
            <person name="Sil A."/>
            <person name="Beyhan S."/>
        </authorList>
    </citation>
    <scope>NUCLEOTIDE SEQUENCE</scope>
    <source>
        <strain evidence="2">H88</strain>
    </source>
</reference>
<organism evidence="2 3">
    <name type="scientific">Ajellomyces capsulatus (strain H88)</name>
    <name type="common">Darling's disease fungus</name>
    <name type="synonym">Histoplasma capsulatum</name>
    <dbReference type="NCBI Taxonomy" id="544711"/>
    <lineage>
        <taxon>Eukaryota</taxon>
        <taxon>Fungi</taxon>
        <taxon>Dikarya</taxon>
        <taxon>Ascomycota</taxon>
        <taxon>Pezizomycotina</taxon>
        <taxon>Eurotiomycetes</taxon>
        <taxon>Eurotiomycetidae</taxon>
        <taxon>Onygenales</taxon>
        <taxon>Ajellomycetaceae</taxon>
        <taxon>Histoplasma</taxon>
    </lineage>
</organism>
<dbReference type="AlphaFoldDB" id="A0A8A1LJJ0"/>
<evidence type="ECO:0000313" key="2">
    <source>
        <dbReference type="EMBL" id="QSS52803.1"/>
    </source>
</evidence>
<protein>
    <submittedName>
        <fullName evidence="2">Uncharacterized protein</fullName>
    </submittedName>
</protein>
<feature type="compositionally biased region" description="Basic and acidic residues" evidence="1">
    <location>
        <begin position="59"/>
        <end position="72"/>
    </location>
</feature>
<dbReference type="Proteomes" id="UP000663419">
    <property type="component" value="Chromosome 2"/>
</dbReference>
<proteinExistence type="predicted"/>
<evidence type="ECO:0000256" key="1">
    <source>
        <dbReference type="SAM" id="MobiDB-lite"/>
    </source>
</evidence>
<name>A0A8A1LJJ0_AJEC8</name>
<dbReference type="VEuPathDB" id="FungiDB:I7I53_08547"/>
<sequence length="72" mass="8668">MYLSMRGELNCIQCIKGQNVMQDIRVKLELWFLKSQHFPSERKDHELRQKHRVFSPKPTLDEHDNHHTALDL</sequence>
<dbReference type="EMBL" id="CP069103">
    <property type="protein sequence ID" value="QSS52803.1"/>
    <property type="molecule type" value="Genomic_DNA"/>
</dbReference>
<feature type="region of interest" description="Disordered" evidence="1">
    <location>
        <begin position="41"/>
        <end position="72"/>
    </location>
</feature>
<evidence type="ECO:0000313" key="3">
    <source>
        <dbReference type="Proteomes" id="UP000663419"/>
    </source>
</evidence>
<accession>A0A8A1LJJ0</accession>
<gene>
    <name evidence="2" type="ORF">I7I53_08547</name>
</gene>